<name>A0ABU6F7G0_9ACTN</name>
<organism evidence="5 6">
    <name type="scientific">Streptomyces endophyticus</name>
    <dbReference type="NCBI Taxonomy" id="714166"/>
    <lineage>
        <taxon>Bacteria</taxon>
        <taxon>Bacillati</taxon>
        <taxon>Actinomycetota</taxon>
        <taxon>Actinomycetes</taxon>
        <taxon>Kitasatosporales</taxon>
        <taxon>Streptomycetaceae</taxon>
        <taxon>Streptomyces</taxon>
    </lineage>
</organism>
<proteinExistence type="predicted"/>
<reference evidence="5 6" key="1">
    <citation type="submission" date="2022-10" db="EMBL/GenBank/DDBJ databases">
        <authorList>
            <person name="Xie J."/>
            <person name="Shen N."/>
        </authorList>
    </citation>
    <scope>NUCLEOTIDE SEQUENCE [LARGE SCALE GENOMIC DNA]</scope>
    <source>
        <strain evidence="5 6">YIM65594</strain>
    </source>
</reference>
<evidence type="ECO:0000313" key="5">
    <source>
        <dbReference type="EMBL" id="MEB8339955.1"/>
    </source>
</evidence>
<comment type="caution">
    <text evidence="5">The sequence shown here is derived from an EMBL/GenBank/DDBJ whole genome shotgun (WGS) entry which is preliminary data.</text>
</comment>
<evidence type="ECO:0000256" key="2">
    <source>
        <dbReference type="ARBA" id="ARBA00023163"/>
    </source>
</evidence>
<keyword evidence="1" id="KW-0805">Transcription regulation</keyword>
<gene>
    <name evidence="5" type="ORF">OKJ99_20920</name>
</gene>
<evidence type="ECO:0000313" key="6">
    <source>
        <dbReference type="Proteomes" id="UP001354931"/>
    </source>
</evidence>
<sequence length="279" mass="29001">MTSTTDTAEHPEVTEISELAEGLLPPTRTTDVQQHLDGCALCADVLASLEEIRGTLGAVSAPPRMPEEIASRINAALAFEEDRETGPVSRETTTAADRPAGHPHGATGPGRKARGNRRRTGAVLGAVLTVTAIGVGALFIQNDEGGSPVVGKSHGASTFAKDTLETKVTTLLGSSTLSTEDAGPSTQGTKAPMQKRAVSVPPCIQLGTHRNEDPLAAQTGTYEGKKAYLVVLPHKTDPAHQVTAFVVDSSCVDSSSSSAGTLLYKHDYDHGSGALKSTR</sequence>
<evidence type="ECO:0000256" key="1">
    <source>
        <dbReference type="ARBA" id="ARBA00023015"/>
    </source>
</evidence>
<dbReference type="Gene3D" id="1.10.10.1320">
    <property type="entry name" value="Anti-sigma factor, zinc-finger domain"/>
    <property type="match status" value="1"/>
</dbReference>
<feature type="transmembrane region" description="Helical" evidence="4">
    <location>
        <begin position="121"/>
        <end position="140"/>
    </location>
</feature>
<evidence type="ECO:0008006" key="7">
    <source>
        <dbReference type="Google" id="ProtNLM"/>
    </source>
</evidence>
<evidence type="ECO:0000256" key="4">
    <source>
        <dbReference type="SAM" id="Phobius"/>
    </source>
</evidence>
<dbReference type="EMBL" id="JAOZYC010000127">
    <property type="protein sequence ID" value="MEB8339955.1"/>
    <property type="molecule type" value="Genomic_DNA"/>
</dbReference>
<keyword evidence="4" id="KW-1133">Transmembrane helix</keyword>
<dbReference type="RefSeq" id="WP_326018500.1">
    <property type="nucleotide sequence ID" value="NZ_JAOZYC010000127.1"/>
</dbReference>
<keyword evidence="4" id="KW-0472">Membrane</keyword>
<keyword evidence="6" id="KW-1185">Reference proteome</keyword>
<dbReference type="Proteomes" id="UP001354931">
    <property type="component" value="Unassembled WGS sequence"/>
</dbReference>
<keyword evidence="4" id="KW-0812">Transmembrane</keyword>
<feature type="region of interest" description="Disordered" evidence="3">
    <location>
        <begin position="175"/>
        <end position="197"/>
    </location>
</feature>
<keyword evidence="2" id="KW-0804">Transcription</keyword>
<dbReference type="InterPro" id="IPR041916">
    <property type="entry name" value="Anti_sigma_zinc_sf"/>
</dbReference>
<evidence type="ECO:0000256" key="3">
    <source>
        <dbReference type="SAM" id="MobiDB-lite"/>
    </source>
</evidence>
<feature type="region of interest" description="Disordered" evidence="3">
    <location>
        <begin position="80"/>
        <end position="117"/>
    </location>
</feature>
<accession>A0ABU6F7G0</accession>
<protein>
    <recommendedName>
        <fullName evidence="7">Zf-HC2 domain-containing protein</fullName>
    </recommendedName>
</protein>